<dbReference type="STRING" id="645134.A0A0L0HB17"/>
<evidence type="ECO:0000256" key="9">
    <source>
        <dbReference type="ARBA" id="ARBA00023163"/>
    </source>
</evidence>
<feature type="domain" description="C2H2-type" evidence="13">
    <location>
        <begin position="474"/>
        <end position="502"/>
    </location>
</feature>
<keyword evidence="15" id="KW-1185">Reference proteome</keyword>
<comment type="similarity">
    <text evidence="2">Belongs to the GLI C2H2-type zinc-finger protein family.</text>
</comment>
<proteinExistence type="inferred from homology"/>
<evidence type="ECO:0000256" key="4">
    <source>
        <dbReference type="ARBA" id="ARBA00022737"/>
    </source>
</evidence>
<dbReference type="OrthoDB" id="3437960at2759"/>
<dbReference type="FunFam" id="3.30.160.60:FF:000125">
    <property type="entry name" value="Putative zinc finger protein 143"/>
    <property type="match status" value="1"/>
</dbReference>
<dbReference type="PROSITE" id="PS50157">
    <property type="entry name" value="ZINC_FINGER_C2H2_2"/>
    <property type="match status" value="5"/>
</dbReference>
<dbReference type="PANTHER" id="PTHR45718:SF8">
    <property type="entry name" value="GLIS FAMILY ZINC FINGER 2"/>
    <property type="match status" value="1"/>
</dbReference>
<dbReference type="FunFam" id="3.30.160.60:FF:000100">
    <property type="entry name" value="Zinc finger 45-like"/>
    <property type="match status" value="1"/>
</dbReference>
<feature type="region of interest" description="Disordered" evidence="12">
    <location>
        <begin position="1"/>
        <end position="25"/>
    </location>
</feature>
<keyword evidence="9" id="KW-0804">Transcription</keyword>
<feature type="domain" description="C2H2-type" evidence="13">
    <location>
        <begin position="358"/>
        <end position="385"/>
    </location>
</feature>
<feature type="compositionally biased region" description="Low complexity" evidence="12">
    <location>
        <begin position="1"/>
        <end position="21"/>
    </location>
</feature>
<dbReference type="InterPro" id="IPR036236">
    <property type="entry name" value="Znf_C2H2_sf"/>
</dbReference>
<dbReference type="EMBL" id="KQ257460">
    <property type="protein sequence ID" value="KNC98407.1"/>
    <property type="molecule type" value="Genomic_DNA"/>
</dbReference>
<evidence type="ECO:0000313" key="15">
    <source>
        <dbReference type="Proteomes" id="UP000053201"/>
    </source>
</evidence>
<dbReference type="GO" id="GO:0005634">
    <property type="term" value="C:nucleus"/>
    <property type="evidence" value="ECO:0007669"/>
    <property type="project" value="UniProtKB-SubCell"/>
</dbReference>
<dbReference type="InParanoid" id="A0A0L0HB17"/>
<keyword evidence="10" id="KW-0539">Nucleus</keyword>
<dbReference type="Gene3D" id="3.30.160.60">
    <property type="entry name" value="Classic Zinc Finger"/>
    <property type="match status" value="7"/>
</dbReference>
<dbReference type="PROSITE" id="PS00028">
    <property type="entry name" value="ZINC_FINGER_C2H2_1"/>
    <property type="match status" value="6"/>
</dbReference>
<dbReference type="GO" id="GO:0000981">
    <property type="term" value="F:DNA-binding transcription factor activity, RNA polymerase II-specific"/>
    <property type="evidence" value="ECO:0007669"/>
    <property type="project" value="UniProtKB-ARBA"/>
</dbReference>
<dbReference type="InterPro" id="IPR043359">
    <property type="entry name" value="GLI-like"/>
</dbReference>
<organism evidence="14 15">
    <name type="scientific">Spizellomyces punctatus (strain DAOM BR117)</name>
    <dbReference type="NCBI Taxonomy" id="645134"/>
    <lineage>
        <taxon>Eukaryota</taxon>
        <taxon>Fungi</taxon>
        <taxon>Fungi incertae sedis</taxon>
        <taxon>Chytridiomycota</taxon>
        <taxon>Chytridiomycota incertae sedis</taxon>
        <taxon>Chytridiomycetes</taxon>
        <taxon>Spizellomycetales</taxon>
        <taxon>Spizellomycetaceae</taxon>
        <taxon>Spizellomyces</taxon>
    </lineage>
</organism>
<reference evidence="14 15" key="1">
    <citation type="submission" date="2009-08" db="EMBL/GenBank/DDBJ databases">
        <title>The Genome Sequence of Spizellomyces punctatus strain DAOM BR117.</title>
        <authorList>
            <consortium name="The Broad Institute Genome Sequencing Platform"/>
            <person name="Russ C."/>
            <person name="Cuomo C."/>
            <person name="Shea T."/>
            <person name="Young S.K."/>
            <person name="Zeng Q."/>
            <person name="Koehrsen M."/>
            <person name="Haas B."/>
            <person name="Borodovsky M."/>
            <person name="Guigo R."/>
            <person name="Alvarado L."/>
            <person name="Berlin A."/>
            <person name="Bochicchio J."/>
            <person name="Borenstein D."/>
            <person name="Chapman S."/>
            <person name="Chen Z."/>
            <person name="Engels R."/>
            <person name="Freedman E."/>
            <person name="Gellesch M."/>
            <person name="Goldberg J."/>
            <person name="Griggs A."/>
            <person name="Gujja S."/>
            <person name="Heiman D."/>
            <person name="Hepburn T."/>
            <person name="Howarth C."/>
            <person name="Jen D."/>
            <person name="Larson L."/>
            <person name="Lewis B."/>
            <person name="Mehta T."/>
            <person name="Park D."/>
            <person name="Pearson M."/>
            <person name="Roberts A."/>
            <person name="Saif S."/>
            <person name="Shenoy N."/>
            <person name="Sisk P."/>
            <person name="Stolte C."/>
            <person name="Sykes S."/>
            <person name="Thomson T."/>
            <person name="Walk T."/>
            <person name="White J."/>
            <person name="Yandava C."/>
            <person name="Burger G."/>
            <person name="Gray M.W."/>
            <person name="Holland P.W.H."/>
            <person name="King N."/>
            <person name="Lang F.B.F."/>
            <person name="Roger A.J."/>
            <person name="Ruiz-Trillo I."/>
            <person name="Lander E."/>
            <person name="Nusbaum C."/>
        </authorList>
    </citation>
    <scope>NUCLEOTIDE SEQUENCE [LARGE SCALE GENOMIC DNA]</scope>
    <source>
        <strain evidence="14 15">DAOM BR117</strain>
    </source>
</reference>
<evidence type="ECO:0000256" key="12">
    <source>
        <dbReference type="SAM" id="MobiDB-lite"/>
    </source>
</evidence>
<dbReference type="Pfam" id="PF23561">
    <property type="entry name" value="zf-C2H2_15"/>
    <property type="match status" value="1"/>
</dbReference>
<evidence type="ECO:0000256" key="7">
    <source>
        <dbReference type="ARBA" id="ARBA00023015"/>
    </source>
</evidence>
<sequence length="502" mass="55338">MEQIPSTGPSPTSLPSVQFPSAPLPPPAPLQQCSGICDNRFCQDVLMRYNSLIAQLSAGLQSHTRPLLQGQTATMFLLPPPAPSHFGRLPNLPGIFPERLSLGVPSVSSANNVATWWTSSSPTEPSIPAVADPVPLAAQDAVSMEGLEKNPEVTKQDTNDDDLVIVVDDEENAPSGDVKSSDNAEADTKCKWATCTAEFRTVDELLPHISKLHLSANRVGHPAKRPRPDRASPALSTVGSDMATEDAMSNAQDADDTASISDDGVSVVDSTAGSSSARATFFHACKWALCSLSSFFSVDDLIQHLCSDHLAISKGNMRPHGCLWLGCAHRFETFDELTDHVSEDHIGSGQHEYVCMWENCDRNGKPFNQRQKVMRHIQTHTGDKPYQCTVCNQRFSESGIMTQHMRTHTGERPYKCPEPTCERQFAIPGALTIHIRKHTGEKPFKCKMDGCDKRFAESSNLTKHLRVHTGEKPFRCPMQQCTKKFARPDQVARHRRIHEKKN</sequence>
<accession>A0A0L0HB17</accession>
<dbReference type="GO" id="GO:0008270">
    <property type="term" value="F:zinc ion binding"/>
    <property type="evidence" value="ECO:0007669"/>
    <property type="project" value="UniProtKB-KW"/>
</dbReference>
<keyword evidence="3" id="KW-0479">Metal-binding</keyword>
<evidence type="ECO:0000256" key="1">
    <source>
        <dbReference type="ARBA" id="ARBA00004123"/>
    </source>
</evidence>
<dbReference type="Proteomes" id="UP000053201">
    <property type="component" value="Unassembled WGS sequence"/>
</dbReference>
<dbReference type="FunFam" id="3.30.160.60:FF:000064">
    <property type="entry name" value="Early growth response protein 3"/>
    <property type="match status" value="1"/>
</dbReference>
<evidence type="ECO:0000256" key="3">
    <source>
        <dbReference type="ARBA" id="ARBA00022723"/>
    </source>
</evidence>
<dbReference type="RefSeq" id="XP_016606447.1">
    <property type="nucleotide sequence ID" value="XM_016754317.1"/>
</dbReference>
<dbReference type="SMART" id="SM00355">
    <property type="entry name" value="ZnF_C2H2"/>
    <property type="match status" value="8"/>
</dbReference>
<dbReference type="FunFam" id="3.30.160.60:FF:000072">
    <property type="entry name" value="zinc finger protein 143 isoform X1"/>
    <property type="match status" value="1"/>
</dbReference>
<dbReference type="SUPFAM" id="SSF57667">
    <property type="entry name" value="beta-beta-alpha zinc fingers"/>
    <property type="match status" value="5"/>
</dbReference>
<feature type="region of interest" description="Disordered" evidence="12">
    <location>
        <begin position="217"/>
        <end position="237"/>
    </location>
</feature>
<keyword evidence="5 11" id="KW-0863">Zinc-finger</keyword>
<protein>
    <recommendedName>
        <fullName evidence="13">C2H2-type domain-containing protein</fullName>
    </recommendedName>
</protein>
<gene>
    <name evidence="14" type="ORF">SPPG_06111</name>
</gene>
<evidence type="ECO:0000256" key="10">
    <source>
        <dbReference type="ARBA" id="ARBA00023242"/>
    </source>
</evidence>
<name>A0A0L0HB17_SPIPD</name>
<dbReference type="eggNOG" id="KOG1721">
    <property type="taxonomic scope" value="Eukaryota"/>
</dbReference>
<comment type="subcellular location">
    <subcellularLocation>
        <location evidence="1">Nucleus</location>
    </subcellularLocation>
</comment>
<dbReference type="InterPro" id="IPR056436">
    <property type="entry name" value="Znf-C2H2_ZIC1-5/GLI1-3-like"/>
</dbReference>
<dbReference type="GO" id="GO:0007224">
    <property type="term" value="P:smoothened signaling pathway"/>
    <property type="evidence" value="ECO:0007669"/>
    <property type="project" value="TreeGrafter"/>
</dbReference>
<feature type="domain" description="C2H2-type" evidence="13">
    <location>
        <begin position="444"/>
        <end position="473"/>
    </location>
</feature>
<feature type="domain" description="C2H2-type" evidence="13">
    <location>
        <begin position="386"/>
        <end position="413"/>
    </location>
</feature>
<evidence type="ECO:0000313" key="14">
    <source>
        <dbReference type="EMBL" id="KNC98407.1"/>
    </source>
</evidence>
<evidence type="ECO:0000259" key="13">
    <source>
        <dbReference type="PROSITE" id="PS50157"/>
    </source>
</evidence>
<evidence type="ECO:0000256" key="2">
    <source>
        <dbReference type="ARBA" id="ARBA00010831"/>
    </source>
</evidence>
<dbReference type="GeneID" id="27689442"/>
<feature type="domain" description="C2H2-type" evidence="13">
    <location>
        <begin position="414"/>
        <end position="443"/>
    </location>
</feature>
<evidence type="ECO:0000256" key="11">
    <source>
        <dbReference type="PROSITE-ProRule" id="PRU00042"/>
    </source>
</evidence>
<evidence type="ECO:0000256" key="5">
    <source>
        <dbReference type="ARBA" id="ARBA00022771"/>
    </source>
</evidence>
<dbReference type="InterPro" id="IPR013087">
    <property type="entry name" value="Znf_C2H2_type"/>
</dbReference>
<evidence type="ECO:0000256" key="6">
    <source>
        <dbReference type="ARBA" id="ARBA00022833"/>
    </source>
</evidence>
<dbReference type="VEuPathDB" id="FungiDB:SPPG_06111"/>
<dbReference type="GO" id="GO:0000978">
    <property type="term" value="F:RNA polymerase II cis-regulatory region sequence-specific DNA binding"/>
    <property type="evidence" value="ECO:0007669"/>
    <property type="project" value="TreeGrafter"/>
</dbReference>
<keyword evidence="6" id="KW-0862">Zinc</keyword>
<evidence type="ECO:0000256" key="8">
    <source>
        <dbReference type="ARBA" id="ARBA00023125"/>
    </source>
</evidence>
<dbReference type="AlphaFoldDB" id="A0A0L0HB17"/>
<keyword evidence="4" id="KW-0677">Repeat</keyword>
<keyword evidence="8" id="KW-0238">DNA-binding</keyword>
<keyword evidence="7" id="KW-0805">Transcription regulation</keyword>
<dbReference type="Pfam" id="PF00096">
    <property type="entry name" value="zf-C2H2"/>
    <property type="match status" value="4"/>
</dbReference>
<dbReference type="PANTHER" id="PTHR45718">
    <property type="entry name" value="TRANSCRIPTIONAL ACTIVATOR CUBITUS INTERRUPTUS"/>
    <property type="match status" value="1"/>
</dbReference>